<dbReference type="OrthoDB" id="5397661at2"/>
<reference evidence="2 3" key="1">
    <citation type="submission" date="2015-08" db="EMBL/GenBank/DDBJ databases">
        <title>Complete genome sequence of Sulfurifustis variabilis.</title>
        <authorList>
            <person name="Miura A."/>
            <person name="Kojima H."/>
            <person name="Fukui M."/>
        </authorList>
    </citation>
    <scope>NUCLEOTIDE SEQUENCE [LARGE SCALE GENOMIC DNA]</scope>
    <source>
        <strain evidence="3">skN76</strain>
    </source>
</reference>
<dbReference type="RefSeq" id="WP_096462905.1">
    <property type="nucleotide sequence ID" value="NZ_AP014936.1"/>
</dbReference>
<evidence type="ECO:0000256" key="1">
    <source>
        <dbReference type="SAM" id="SignalP"/>
    </source>
</evidence>
<protein>
    <submittedName>
        <fullName evidence="2">Uncharacterized protein</fullName>
    </submittedName>
</protein>
<name>A0A1B4VBZ3_9GAMM</name>
<dbReference type="KEGG" id="sva:SVA_1989"/>
<evidence type="ECO:0000313" key="2">
    <source>
        <dbReference type="EMBL" id="BAU48541.1"/>
    </source>
</evidence>
<proteinExistence type="predicted"/>
<gene>
    <name evidence="2" type="ORF">SVA_1989</name>
</gene>
<sequence length="94" mass="10161">MNPRIVLAMLLCAVNVAASAEGGRSASNEAKELSGMSVLGNNETPKALYIVPWKSSEIGLETDLRSGLLNDAMSPVDKEVFMRQLEFYEISAGR</sequence>
<keyword evidence="3" id="KW-1185">Reference proteome</keyword>
<organism evidence="2 3">
    <name type="scientific">Sulfurifustis variabilis</name>
    <dbReference type="NCBI Taxonomy" id="1675686"/>
    <lineage>
        <taxon>Bacteria</taxon>
        <taxon>Pseudomonadati</taxon>
        <taxon>Pseudomonadota</taxon>
        <taxon>Gammaproteobacteria</taxon>
        <taxon>Acidiferrobacterales</taxon>
        <taxon>Acidiferrobacteraceae</taxon>
        <taxon>Sulfurifustis</taxon>
    </lineage>
</organism>
<accession>A0A1B4VBZ3</accession>
<evidence type="ECO:0000313" key="3">
    <source>
        <dbReference type="Proteomes" id="UP000218899"/>
    </source>
</evidence>
<feature type="signal peptide" evidence="1">
    <location>
        <begin position="1"/>
        <end position="20"/>
    </location>
</feature>
<dbReference type="Proteomes" id="UP000218899">
    <property type="component" value="Chromosome"/>
</dbReference>
<feature type="chain" id="PRO_5008571347" evidence="1">
    <location>
        <begin position="21"/>
        <end position="94"/>
    </location>
</feature>
<dbReference type="EMBL" id="AP014936">
    <property type="protein sequence ID" value="BAU48541.1"/>
    <property type="molecule type" value="Genomic_DNA"/>
</dbReference>
<dbReference type="AlphaFoldDB" id="A0A1B4VBZ3"/>
<keyword evidence="1" id="KW-0732">Signal</keyword>